<dbReference type="KEGG" id="cmet:K6K41_19885"/>
<evidence type="ECO:0000256" key="6">
    <source>
        <dbReference type="ARBA" id="ARBA00022747"/>
    </source>
</evidence>
<evidence type="ECO:0000259" key="8">
    <source>
        <dbReference type="Pfam" id="PF02384"/>
    </source>
</evidence>
<dbReference type="PANTHER" id="PTHR33841">
    <property type="entry name" value="DNA METHYLTRANSFERASE YEEA-RELATED"/>
    <property type="match status" value="1"/>
</dbReference>
<name>A0A9E6UJW5_9HYPH</name>
<feature type="domain" description="DNA methylase adenine-specific" evidence="8">
    <location>
        <begin position="83"/>
        <end position="306"/>
    </location>
</feature>
<proteinExistence type="inferred from homology"/>
<dbReference type="GO" id="GO:0008170">
    <property type="term" value="F:N-methyltransferase activity"/>
    <property type="evidence" value="ECO:0007669"/>
    <property type="project" value="InterPro"/>
</dbReference>
<dbReference type="GO" id="GO:0032259">
    <property type="term" value="P:methylation"/>
    <property type="evidence" value="ECO:0007669"/>
    <property type="project" value="UniProtKB-KW"/>
</dbReference>
<evidence type="ECO:0000256" key="4">
    <source>
        <dbReference type="ARBA" id="ARBA00022679"/>
    </source>
</evidence>
<dbReference type="Gene3D" id="3.40.50.150">
    <property type="entry name" value="Vaccinia Virus protein VP39"/>
    <property type="match status" value="1"/>
</dbReference>
<evidence type="ECO:0000313" key="9">
    <source>
        <dbReference type="EMBL" id="QZO02463.1"/>
    </source>
</evidence>
<keyword evidence="6" id="KW-0680">Restriction system</keyword>
<evidence type="ECO:0000256" key="5">
    <source>
        <dbReference type="ARBA" id="ARBA00022691"/>
    </source>
</evidence>
<dbReference type="Proteomes" id="UP000825701">
    <property type="component" value="Chromosome"/>
</dbReference>
<dbReference type="CDD" id="cd02440">
    <property type="entry name" value="AdoMet_MTases"/>
    <property type="match status" value="1"/>
</dbReference>
<comment type="similarity">
    <text evidence="1">Belongs to the N(4)/N(6)-methyltransferase family.</text>
</comment>
<dbReference type="GO" id="GO:0009307">
    <property type="term" value="P:DNA restriction-modification system"/>
    <property type="evidence" value="ECO:0007669"/>
    <property type="project" value="UniProtKB-KW"/>
</dbReference>
<evidence type="ECO:0000256" key="1">
    <source>
        <dbReference type="ARBA" id="ARBA00006594"/>
    </source>
</evidence>
<dbReference type="REBASE" id="559012">
    <property type="entry name" value="M.CmeCHL1ORF19885P"/>
</dbReference>
<dbReference type="EMBL" id="CP081869">
    <property type="protein sequence ID" value="QZO02463.1"/>
    <property type="molecule type" value="Genomic_DNA"/>
</dbReference>
<protein>
    <recommendedName>
        <fullName evidence="2">site-specific DNA-methyltransferase (adenine-specific)</fullName>
        <ecNumber evidence="2">2.1.1.72</ecNumber>
    </recommendedName>
</protein>
<comment type="catalytic activity">
    <reaction evidence="7">
        <text>a 2'-deoxyadenosine in DNA + S-adenosyl-L-methionine = an N(6)-methyl-2'-deoxyadenosine in DNA + S-adenosyl-L-homocysteine + H(+)</text>
        <dbReference type="Rhea" id="RHEA:15197"/>
        <dbReference type="Rhea" id="RHEA-COMP:12418"/>
        <dbReference type="Rhea" id="RHEA-COMP:12419"/>
        <dbReference type="ChEBI" id="CHEBI:15378"/>
        <dbReference type="ChEBI" id="CHEBI:57856"/>
        <dbReference type="ChEBI" id="CHEBI:59789"/>
        <dbReference type="ChEBI" id="CHEBI:90615"/>
        <dbReference type="ChEBI" id="CHEBI:90616"/>
        <dbReference type="EC" id="2.1.1.72"/>
    </reaction>
</comment>
<dbReference type="InterPro" id="IPR003356">
    <property type="entry name" value="DNA_methylase_A-5"/>
</dbReference>
<dbReference type="InterPro" id="IPR050953">
    <property type="entry name" value="N4_N6_ade-DNA_methylase"/>
</dbReference>
<keyword evidence="10" id="KW-1185">Reference proteome</keyword>
<keyword evidence="4" id="KW-0808">Transferase</keyword>
<evidence type="ECO:0000313" key="10">
    <source>
        <dbReference type="Proteomes" id="UP000825701"/>
    </source>
</evidence>
<accession>A0A9E6UJW5</accession>
<keyword evidence="3 9" id="KW-0489">Methyltransferase</keyword>
<evidence type="ECO:0000256" key="7">
    <source>
        <dbReference type="ARBA" id="ARBA00047942"/>
    </source>
</evidence>
<dbReference type="InterPro" id="IPR029063">
    <property type="entry name" value="SAM-dependent_MTases_sf"/>
</dbReference>
<dbReference type="PANTHER" id="PTHR33841:SF5">
    <property type="entry name" value="DNA METHYLASE (MODIFICATION METHYLASE) (METHYLTRANSFERASE)-RELATED"/>
    <property type="match status" value="1"/>
</dbReference>
<dbReference type="PRINTS" id="PR00507">
    <property type="entry name" value="N12N6MTFRASE"/>
</dbReference>
<reference evidence="9" key="1">
    <citation type="submission" date="2021-08" db="EMBL/GenBank/DDBJ databases">
        <authorList>
            <person name="Zhang H."/>
            <person name="Xu M."/>
            <person name="Yu Z."/>
            <person name="Yang L."/>
            <person name="Cai Y."/>
        </authorList>
    </citation>
    <scope>NUCLEOTIDE SEQUENCE</scope>
    <source>
        <strain evidence="9">CHL1</strain>
    </source>
</reference>
<dbReference type="PROSITE" id="PS00092">
    <property type="entry name" value="N6_MTASE"/>
    <property type="match status" value="1"/>
</dbReference>
<sequence>MVTWRDGGRAILAHARRAAKEVEPSCRTDAARVALVRDLLRARAGTDEFSGLARTLSTLAIDERHYWAGVFYTLLLPAELRREQAAYFTPPYLASAVLNLAVEYGFDLKSGAVLDPAAGGAAFLSTVAARMTSYGSDPNDVMTRLSGVEIDPGLAEISRALIAERLGLGARASIDVSVGDALRRDWEPKFDLVIANPPYGRVRPAALLGEHWKKVAHSGNINKYALFVELCLRAAKPGSLTALVIPSSFRTGPLYTKLRGFLRDEAQVLCVADVGPRDEVFADVAQDVSVLLLQKAGDLQQSDTRFCAISASAGVTDIGAYALPQDREDPWPCPTLNLMPRGGATIADYGVMARAGYFVWNREGERLRESGEADAYPLIWAKNVKPGSLCQPLGKTGKGTNFVSFSAHSPSIVRQPAAVLQRTTNNKQPRRLVAAVVDPAVYARWGGFVSENHTIVLIGERQSDVALVCELLNTAAADARYRALSGTSAISVQLLRMLDLPSPDRLLAAKKLHADPERAAVLAYEGSIPQTADRHVA</sequence>
<organism evidence="9 10">
    <name type="scientific">Chenggangzhangella methanolivorans</name>
    <dbReference type="NCBI Taxonomy" id="1437009"/>
    <lineage>
        <taxon>Bacteria</taxon>
        <taxon>Pseudomonadati</taxon>
        <taxon>Pseudomonadota</taxon>
        <taxon>Alphaproteobacteria</taxon>
        <taxon>Hyphomicrobiales</taxon>
        <taxon>Methylopilaceae</taxon>
        <taxon>Chenggangzhangella</taxon>
    </lineage>
</organism>
<evidence type="ECO:0000256" key="3">
    <source>
        <dbReference type="ARBA" id="ARBA00022603"/>
    </source>
</evidence>
<dbReference type="GO" id="GO:0003677">
    <property type="term" value="F:DNA binding"/>
    <property type="evidence" value="ECO:0007669"/>
    <property type="project" value="InterPro"/>
</dbReference>
<dbReference type="AlphaFoldDB" id="A0A9E6UJW5"/>
<dbReference type="SUPFAM" id="SSF53335">
    <property type="entry name" value="S-adenosyl-L-methionine-dependent methyltransferases"/>
    <property type="match status" value="1"/>
</dbReference>
<evidence type="ECO:0000256" key="2">
    <source>
        <dbReference type="ARBA" id="ARBA00011900"/>
    </source>
</evidence>
<dbReference type="InterPro" id="IPR002052">
    <property type="entry name" value="DNA_methylase_N6_adenine_CS"/>
</dbReference>
<dbReference type="EC" id="2.1.1.72" evidence="2"/>
<gene>
    <name evidence="9" type="ORF">K6K41_19885</name>
</gene>
<dbReference type="GO" id="GO:0009007">
    <property type="term" value="F:site-specific DNA-methyltransferase (adenine-specific) activity"/>
    <property type="evidence" value="ECO:0007669"/>
    <property type="project" value="UniProtKB-EC"/>
</dbReference>
<dbReference type="Pfam" id="PF02384">
    <property type="entry name" value="N6_Mtase"/>
    <property type="match status" value="1"/>
</dbReference>
<keyword evidence="5" id="KW-0949">S-adenosyl-L-methionine</keyword>